<dbReference type="STRING" id="1117314.PCIT_20144"/>
<accession>U1JIP0</accession>
<name>U1JIP0_9GAMM</name>
<reference evidence="1" key="1">
    <citation type="journal article" date="2012" name="J. Bacteriol.">
        <title>Genome sequences of type strains of seven species of the marine bacterium Pseudoalteromonas.</title>
        <authorList>
            <person name="Xie B.B."/>
            <person name="Shu Y.L."/>
            <person name="Qin Q.L."/>
            <person name="Rong J.C."/>
            <person name="Zhang X.Y."/>
            <person name="Chen X.L."/>
            <person name="Shi M."/>
            <person name="He H.L."/>
            <person name="Zhou B.C."/>
            <person name="Zhang Y.Z."/>
        </authorList>
    </citation>
    <scope>NUCLEOTIDE SEQUENCE [LARGE SCALE GENOMIC DNA]</scope>
    <source>
        <strain evidence="1">NCIMB 1889</strain>
    </source>
</reference>
<organism evidence="1">
    <name type="scientific">Pseudoalteromonas citrea DSM 8771</name>
    <dbReference type="NCBI Taxonomy" id="1117314"/>
    <lineage>
        <taxon>Bacteria</taxon>
        <taxon>Pseudomonadati</taxon>
        <taxon>Pseudomonadota</taxon>
        <taxon>Gammaproteobacteria</taxon>
        <taxon>Alteromonadales</taxon>
        <taxon>Pseudoalteromonadaceae</taxon>
        <taxon>Pseudoalteromonas</taxon>
    </lineage>
</organism>
<sequence length="74" mass="8621">MDKRYVITETETETITKSTIKTKEVTLRDKKNGDVGISKLQEVERLLGVGERIKKYLFSLKQLFVFKQIGRNDD</sequence>
<dbReference type="AlphaFoldDB" id="U1JIP0"/>
<comment type="caution">
    <text evidence="1">The sequence shown here is derived from an EMBL/GenBank/DDBJ whole genome shotgun (WGS) entry which is preliminary data.</text>
</comment>
<gene>
    <name evidence="1" type="ORF">PCIT_20144</name>
</gene>
<evidence type="ECO:0000313" key="1">
    <source>
        <dbReference type="EMBL" id="ERG16852.1"/>
    </source>
</evidence>
<dbReference type="EMBL" id="AHBZ02000199">
    <property type="protein sequence ID" value="ERG16852.1"/>
    <property type="molecule type" value="Genomic_DNA"/>
</dbReference>
<protein>
    <submittedName>
        <fullName evidence="1">Uncharacterized protein</fullName>
    </submittedName>
</protein>
<proteinExistence type="predicted"/>
<reference evidence="1" key="2">
    <citation type="submission" date="2013-04" db="EMBL/GenBank/DDBJ databases">
        <title>Genome sequence of Pseudoalteromonas citrea.</title>
        <authorList>
            <person name="Xie B.-B."/>
            <person name="Rong J.-C."/>
            <person name="Qin Q.-L."/>
            <person name="Shu Y.-L."/>
            <person name="Zhang Y.-Z."/>
        </authorList>
    </citation>
    <scope>NUCLEOTIDE SEQUENCE</scope>
    <source>
        <strain evidence="1">NCIMB 1889</strain>
    </source>
</reference>